<dbReference type="Gene3D" id="3.30.420.40">
    <property type="match status" value="1"/>
</dbReference>
<dbReference type="PROSITE" id="PS01075">
    <property type="entry name" value="ACETATE_KINASE_1"/>
    <property type="match status" value="1"/>
</dbReference>
<dbReference type="PANTHER" id="PTHR21060:SF15">
    <property type="entry name" value="ACETATE KINASE-RELATED"/>
    <property type="match status" value="1"/>
</dbReference>
<protein>
    <recommendedName>
        <fullName evidence="6">Acetate kinase</fullName>
    </recommendedName>
</protein>
<dbReference type="PANTHER" id="PTHR21060">
    <property type="entry name" value="ACETATE KINASE"/>
    <property type="match status" value="1"/>
</dbReference>
<evidence type="ECO:0000256" key="3">
    <source>
        <dbReference type="ARBA" id="ARBA00022777"/>
    </source>
</evidence>
<proteinExistence type="inferred from homology"/>
<dbReference type="InterPro" id="IPR000890">
    <property type="entry name" value="Aliphatic_acid_kin_short-chain"/>
</dbReference>
<evidence type="ECO:0000256" key="4">
    <source>
        <dbReference type="ARBA" id="ARBA00022840"/>
    </source>
</evidence>
<accession>A0A0F9C063</accession>
<keyword evidence="1" id="KW-0808">Transferase</keyword>
<gene>
    <name evidence="5" type="ORF">LCGC14_2463850</name>
</gene>
<comment type="caution">
    <text evidence="5">The sequence shown here is derived from an EMBL/GenBank/DDBJ whole genome shotgun (WGS) entry which is preliminary data.</text>
</comment>
<dbReference type="AlphaFoldDB" id="A0A0F9C063"/>
<sequence>MKVLAVNCGSSTLKFQLIDMEGARTLAYGIVERISGPAAIEFSAEGGEILQEAAPVADHGEATGRALEWLGRVGFASQKGIDAAGHRVVHGADRFVEPTLIDDKVVEAIESLGELAPLHNGPALSAIRAARVALGPNVPMVATFDTTFHRVMPERASQYAIPVDLAKKHRVQRYGFHGLAHRYMTERYAEVTSTPVERTKLITLQLGAGCSATAVEGGRRWIRPWVSPPWRA</sequence>
<name>A0A0F9C063_9ZZZZ</name>
<dbReference type="InterPro" id="IPR004372">
    <property type="entry name" value="Ac/propionate_kinase"/>
</dbReference>
<dbReference type="PRINTS" id="PR00471">
    <property type="entry name" value="ACETATEKNASE"/>
</dbReference>
<evidence type="ECO:0000313" key="5">
    <source>
        <dbReference type="EMBL" id="KKL19597.1"/>
    </source>
</evidence>
<organism evidence="5">
    <name type="scientific">marine sediment metagenome</name>
    <dbReference type="NCBI Taxonomy" id="412755"/>
    <lineage>
        <taxon>unclassified sequences</taxon>
        <taxon>metagenomes</taxon>
        <taxon>ecological metagenomes</taxon>
    </lineage>
</organism>
<dbReference type="HAMAP" id="MF_00020">
    <property type="entry name" value="Acetate_kinase"/>
    <property type="match status" value="1"/>
</dbReference>
<dbReference type="EMBL" id="LAZR01038427">
    <property type="protein sequence ID" value="KKL19597.1"/>
    <property type="molecule type" value="Genomic_DNA"/>
</dbReference>
<dbReference type="GO" id="GO:0006083">
    <property type="term" value="P:acetate metabolic process"/>
    <property type="evidence" value="ECO:0007669"/>
    <property type="project" value="TreeGrafter"/>
</dbReference>
<dbReference type="InterPro" id="IPR043129">
    <property type="entry name" value="ATPase_NBD"/>
</dbReference>
<keyword evidence="3" id="KW-0418">Kinase</keyword>
<dbReference type="Pfam" id="PF00871">
    <property type="entry name" value="Acetate_kinase"/>
    <property type="match status" value="1"/>
</dbReference>
<dbReference type="GO" id="GO:0005524">
    <property type="term" value="F:ATP binding"/>
    <property type="evidence" value="ECO:0007669"/>
    <property type="project" value="UniProtKB-KW"/>
</dbReference>
<dbReference type="GO" id="GO:0008776">
    <property type="term" value="F:acetate kinase activity"/>
    <property type="evidence" value="ECO:0007669"/>
    <property type="project" value="TreeGrafter"/>
</dbReference>
<reference evidence="5" key="1">
    <citation type="journal article" date="2015" name="Nature">
        <title>Complex archaea that bridge the gap between prokaryotes and eukaryotes.</title>
        <authorList>
            <person name="Spang A."/>
            <person name="Saw J.H."/>
            <person name="Jorgensen S.L."/>
            <person name="Zaremba-Niedzwiedzka K."/>
            <person name="Martijn J."/>
            <person name="Lind A.E."/>
            <person name="van Eijk R."/>
            <person name="Schleper C."/>
            <person name="Guy L."/>
            <person name="Ettema T.J."/>
        </authorList>
    </citation>
    <scope>NUCLEOTIDE SEQUENCE</scope>
</reference>
<evidence type="ECO:0000256" key="1">
    <source>
        <dbReference type="ARBA" id="ARBA00022679"/>
    </source>
</evidence>
<keyword evidence="2" id="KW-0547">Nucleotide-binding</keyword>
<evidence type="ECO:0008006" key="6">
    <source>
        <dbReference type="Google" id="ProtNLM"/>
    </source>
</evidence>
<keyword evidence="4" id="KW-0067">ATP-binding</keyword>
<dbReference type="InterPro" id="IPR023865">
    <property type="entry name" value="Aliphatic_acid_kinase_CS"/>
</dbReference>
<evidence type="ECO:0000256" key="2">
    <source>
        <dbReference type="ARBA" id="ARBA00022741"/>
    </source>
</evidence>
<dbReference type="SUPFAM" id="SSF53067">
    <property type="entry name" value="Actin-like ATPase domain"/>
    <property type="match status" value="1"/>
</dbReference>